<dbReference type="AlphaFoldDB" id="A0A1F5YX15"/>
<organism evidence="6 7">
    <name type="scientific">Candidatus Glassbacteria bacterium RIFCSPLOWO2_12_FULL_58_11</name>
    <dbReference type="NCBI Taxonomy" id="1817867"/>
    <lineage>
        <taxon>Bacteria</taxon>
        <taxon>Candidatus Glassiibacteriota</taxon>
    </lineage>
</organism>
<evidence type="ECO:0000259" key="5">
    <source>
        <dbReference type="Pfam" id="PF02518"/>
    </source>
</evidence>
<evidence type="ECO:0000256" key="1">
    <source>
        <dbReference type="ARBA" id="ARBA00000085"/>
    </source>
</evidence>
<name>A0A1F5YX15_9BACT</name>
<dbReference type="PRINTS" id="PR00344">
    <property type="entry name" value="BCTRLSENSOR"/>
</dbReference>
<dbReference type="GO" id="GO:0000156">
    <property type="term" value="F:phosphorelay response regulator activity"/>
    <property type="evidence" value="ECO:0007669"/>
    <property type="project" value="TreeGrafter"/>
</dbReference>
<evidence type="ECO:0000256" key="2">
    <source>
        <dbReference type="ARBA" id="ARBA00012438"/>
    </source>
</evidence>
<gene>
    <name evidence="6" type="ORF">A3F83_02060</name>
</gene>
<dbReference type="Pfam" id="PF02518">
    <property type="entry name" value="HATPase_c"/>
    <property type="match status" value="1"/>
</dbReference>
<dbReference type="InterPro" id="IPR050351">
    <property type="entry name" value="BphY/WalK/GraS-like"/>
</dbReference>
<evidence type="ECO:0000313" key="6">
    <source>
        <dbReference type="EMBL" id="OGG04666.1"/>
    </source>
</evidence>
<accession>A0A1F5YX15</accession>
<dbReference type="InterPro" id="IPR004358">
    <property type="entry name" value="Sig_transdc_His_kin-like_C"/>
</dbReference>
<evidence type="ECO:0000313" key="7">
    <source>
        <dbReference type="Proteomes" id="UP000179129"/>
    </source>
</evidence>
<dbReference type="PANTHER" id="PTHR42878:SF14">
    <property type="entry name" value="OSMOLARITY TWO-COMPONENT SYSTEM PROTEIN SSK1"/>
    <property type="match status" value="1"/>
</dbReference>
<comment type="caution">
    <text evidence="6">The sequence shown here is derived from an EMBL/GenBank/DDBJ whole genome shotgun (WGS) entry which is preliminary data.</text>
</comment>
<feature type="domain" description="Histidine kinase/HSP90-like ATPase" evidence="5">
    <location>
        <begin position="210"/>
        <end position="347"/>
    </location>
</feature>
<reference evidence="6 7" key="1">
    <citation type="journal article" date="2016" name="Nat. Commun.">
        <title>Thousands of microbial genomes shed light on interconnected biogeochemical processes in an aquifer system.</title>
        <authorList>
            <person name="Anantharaman K."/>
            <person name="Brown C.T."/>
            <person name="Hug L.A."/>
            <person name="Sharon I."/>
            <person name="Castelle C.J."/>
            <person name="Probst A.J."/>
            <person name="Thomas B.C."/>
            <person name="Singh A."/>
            <person name="Wilkins M.J."/>
            <person name="Karaoz U."/>
            <person name="Brodie E.L."/>
            <person name="Williams K.H."/>
            <person name="Hubbard S.S."/>
            <person name="Banfield J.F."/>
        </authorList>
    </citation>
    <scope>NUCLEOTIDE SEQUENCE [LARGE SCALE GENOMIC DNA]</scope>
</reference>
<keyword evidence="4" id="KW-0418">Kinase</keyword>
<dbReference type="Gene3D" id="3.30.565.10">
    <property type="entry name" value="Histidine kinase-like ATPase, C-terminal domain"/>
    <property type="match status" value="1"/>
</dbReference>
<comment type="catalytic activity">
    <reaction evidence="1">
        <text>ATP + protein L-histidine = ADP + protein N-phospho-L-histidine.</text>
        <dbReference type="EC" id="2.7.13.3"/>
    </reaction>
</comment>
<keyword evidence="3" id="KW-0808">Transferase</keyword>
<dbReference type="SUPFAM" id="SSF55874">
    <property type="entry name" value="ATPase domain of HSP90 chaperone/DNA topoisomerase II/histidine kinase"/>
    <property type="match status" value="1"/>
</dbReference>
<proteinExistence type="predicted"/>
<dbReference type="Proteomes" id="UP000179129">
    <property type="component" value="Unassembled WGS sequence"/>
</dbReference>
<dbReference type="STRING" id="1817867.A3F83_02060"/>
<dbReference type="EMBL" id="MFIX01000103">
    <property type="protein sequence ID" value="OGG04666.1"/>
    <property type="molecule type" value="Genomic_DNA"/>
</dbReference>
<dbReference type="GO" id="GO:0004673">
    <property type="term" value="F:protein histidine kinase activity"/>
    <property type="evidence" value="ECO:0007669"/>
    <property type="project" value="UniProtKB-EC"/>
</dbReference>
<sequence>MDDSRAVSGSGYFFLSGRNIFFGPPVAIMTNYLAAYGTISQAAGEAIEQVLILKAKVKGKCFGPSRELQEEVKGIYNRGVEERLHLMVRLIVELGSNRPRRFGVALSQLSLNLGEVADQMIELLYLPGYRNLQKVLLAQLDHLQRTLVYFRKTVTGKEEPTTFNINYLLRDIALAICPFRAEFLPSSDERIIGVAIKEKLDESVPHMVGEPEAMYLALYQIVGNALIAAGSKGTVSLYSKYYDRFKQLQVTVADNGAGIDRLGVLKSALEAEQLDPREAEALRRDTADHNNKIFGLIFKPRVSAFASQNSKRKGIGLVLAHEEVLRHRGKIEVYSKPGRGTTLQIFLNV</sequence>
<dbReference type="GO" id="GO:0007234">
    <property type="term" value="P:osmosensory signaling via phosphorelay pathway"/>
    <property type="evidence" value="ECO:0007669"/>
    <property type="project" value="TreeGrafter"/>
</dbReference>
<dbReference type="EC" id="2.7.13.3" evidence="2"/>
<dbReference type="InterPro" id="IPR003594">
    <property type="entry name" value="HATPase_dom"/>
</dbReference>
<dbReference type="PANTHER" id="PTHR42878">
    <property type="entry name" value="TWO-COMPONENT HISTIDINE KINASE"/>
    <property type="match status" value="1"/>
</dbReference>
<evidence type="ECO:0000256" key="4">
    <source>
        <dbReference type="ARBA" id="ARBA00022777"/>
    </source>
</evidence>
<protein>
    <recommendedName>
        <fullName evidence="2">histidine kinase</fullName>
        <ecNumber evidence="2">2.7.13.3</ecNumber>
    </recommendedName>
</protein>
<dbReference type="GO" id="GO:0030295">
    <property type="term" value="F:protein kinase activator activity"/>
    <property type="evidence" value="ECO:0007669"/>
    <property type="project" value="TreeGrafter"/>
</dbReference>
<evidence type="ECO:0000256" key="3">
    <source>
        <dbReference type="ARBA" id="ARBA00022679"/>
    </source>
</evidence>
<dbReference type="InterPro" id="IPR036890">
    <property type="entry name" value="HATPase_C_sf"/>
</dbReference>